<reference evidence="4" key="1">
    <citation type="submission" date="2021-03" db="EMBL/GenBank/DDBJ databases">
        <authorList>
            <person name="Tagirdzhanova G."/>
        </authorList>
    </citation>
    <scope>NUCLEOTIDE SEQUENCE</scope>
</reference>
<feature type="compositionally biased region" description="Polar residues" evidence="2">
    <location>
        <begin position="1106"/>
        <end position="1121"/>
    </location>
</feature>
<feature type="compositionally biased region" description="Polar residues" evidence="2">
    <location>
        <begin position="558"/>
        <end position="568"/>
    </location>
</feature>
<feature type="compositionally biased region" description="Basic residues" evidence="2">
    <location>
        <begin position="517"/>
        <end position="530"/>
    </location>
</feature>
<keyword evidence="1" id="KW-0175">Coiled coil</keyword>
<comment type="caution">
    <text evidence="4">The sequence shown here is derived from an EMBL/GenBank/DDBJ whole genome shotgun (WGS) entry which is preliminary data.</text>
</comment>
<feature type="coiled-coil region" evidence="1">
    <location>
        <begin position="214"/>
        <end position="248"/>
    </location>
</feature>
<feature type="region of interest" description="Disordered" evidence="2">
    <location>
        <begin position="1005"/>
        <end position="1134"/>
    </location>
</feature>
<feature type="compositionally biased region" description="Polar residues" evidence="2">
    <location>
        <begin position="433"/>
        <end position="444"/>
    </location>
</feature>
<feature type="region of interest" description="Disordered" evidence="2">
    <location>
        <begin position="485"/>
        <end position="613"/>
    </location>
</feature>
<proteinExistence type="predicted"/>
<feature type="compositionally biased region" description="Low complexity" evidence="2">
    <location>
        <begin position="580"/>
        <end position="594"/>
    </location>
</feature>
<evidence type="ECO:0000256" key="3">
    <source>
        <dbReference type="SAM" id="SignalP"/>
    </source>
</evidence>
<feature type="compositionally biased region" description="Basic and acidic residues" evidence="2">
    <location>
        <begin position="33"/>
        <end position="51"/>
    </location>
</feature>
<protein>
    <submittedName>
        <fullName evidence="4">Uncharacterized protein</fullName>
    </submittedName>
</protein>
<dbReference type="OrthoDB" id="10378247at2759"/>
<evidence type="ECO:0000256" key="2">
    <source>
        <dbReference type="SAM" id="MobiDB-lite"/>
    </source>
</evidence>
<evidence type="ECO:0000313" key="4">
    <source>
        <dbReference type="EMBL" id="CAF9938609.1"/>
    </source>
</evidence>
<feature type="region of interest" description="Disordered" evidence="2">
    <location>
        <begin position="811"/>
        <end position="833"/>
    </location>
</feature>
<dbReference type="AlphaFoldDB" id="A0A8H3J0V2"/>
<keyword evidence="5" id="KW-1185">Reference proteome</keyword>
<dbReference type="Proteomes" id="UP000664203">
    <property type="component" value="Unassembled WGS sequence"/>
</dbReference>
<feature type="region of interest" description="Disordered" evidence="2">
    <location>
        <begin position="22"/>
        <end position="81"/>
    </location>
</feature>
<feature type="region of interest" description="Disordered" evidence="2">
    <location>
        <begin position="129"/>
        <end position="162"/>
    </location>
</feature>
<feature type="chain" id="PRO_5034979141" evidence="3">
    <location>
        <begin position="22"/>
        <end position="1149"/>
    </location>
</feature>
<feature type="region of interest" description="Disordered" evidence="2">
    <location>
        <begin position="432"/>
        <end position="462"/>
    </location>
</feature>
<feature type="compositionally biased region" description="Basic and acidic residues" evidence="2">
    <location>
        <begin position="570"/>
        <end position="579"/>
    </location>
</feature>
<feature type="signal peptide" evidence="3">
    <location>
        <begin position="1"/>
        <end position="21"/>
    </location>
</feature>
<dbReference type="EMBL" id="CAJPDR010000518">
    <property type="protein sequence ID" value="CAF9938609.1"/>
    <property type="molecule type" value="Genomic_DNA"/>
</dbReference>
<feature type="compositionally biased region" description="Polar residues" evidence="2">
    <location>
        <begin position="901"/>
        <end position="914"/>
    </location>
</feature>
<feature type="region of interest" description="Disordered" evidence="2">
    <location>
        <begin position="893"/>
        <end position="920"/>
    </location>
</feature>
<evidence type="ECO:0000256" key="1">
    <source>
        <dbReference type="SAM" id="Coils"/>
    </source>
</evidence>
<feature type="compositionally biased region" description="Low complexity" evidence="2">
    <location>
        <begin position="450"/>
        <end position="462"/>
    </location>
</feature>
<name>A0A8H3J0V2_9LECA</name>
<feature type="compositionally biased region" description="Basic and acidic residues" evidence="2">
    <location>
        <begin position="1022"/>
        <end position="1035"/>
    </location>
</feature>
<feature type="compositionally biased region" description="Polar residues" evidence="2">
    <location>
        <begin position="485"/>
        <end position="503"/>
    </location>
</feature>
<evidence type="ECO:0000313" key="5">
    <source>
        <dbReference type="Proteomes" id="UP000664203"/>
    </source>
</evidence>
<gene>
    <name evidence="4" type="ORF">ALECFALPRED_007747</name>
</gene>
<sequence>MMYFFLEIIIFIAEFFPGLQLKPVGQQKGGPQKKPENTKTDCHSEEKDESKSATPKPAAGSETTRAQVLSGRRGMTQSAKVSDQNDVFIKKSITDVSRADAVTSDNATNSSVPKVNIEPAMINISFRRSEEDPTVSNGLEDIEQNESRSIDLLPGTQNSEPSATIEETANGLQDFGDNVAEEEPSSTVQDVLLKTEEAAHQRTREELTRLEYWCKRLEDENTGLQRQVEDAGRENSRIQRQLHHAENEIMGFSTELSGAEGRIHEFMNSTGMYLSMIEQLRNQAIDLNADITWYIQLGVKFYVRLQKVEKLLSPYDSVFAEYRSLMREAAQYFSNLVDARYENGDVHDDVTRFEEIDDNDHNEELEDDQENDGVHSLVTNEDIYDTKPANKVNTIQANENVTALADDNTPFPGHPKRPGTAKGVPISVLTVISGDTPQSPSTSVFEDPDQQTQQAPSPAAPAFPVDFGFSVVRVIPEEKCKTTAVQATVQNPARNTEASSISNRRAHGRGGIERGRGRPGHGRNRGKMPLRRSSGSSLGNSVESINAAIGSSPVAKASSANHILSGSSAKAEDKRDATTPHRPTVSTVSSTPVTADSKTLGTTPEVEHETESPQVAGYAPMFGSDVFAKSYTSVSNSRATFGEFNFDNVDEYQKQPNPFTPATEGNDISPGLEFDFGSLPKATPFQQNIHIFPIAMEHVEEDSSTNTYGNKSICDHRLVNSSSSKSKIRPTGMAKTPLTPAVFEISRESHREESVASCSSSVTEANSVFHIPGRYDPIAFDMDTIIAPSLAKHYTKLTQSTHTKARLREARAGKRKVTSYQPEPPKRPTWAPFSSRETLKVPPVWMPVSPTIRPSEFEHKKGESSKSQFLGVAKEEAHVAKVKDWITSVAPLDKGKGAAQKPNSQPSSGNQMRQGTEAADMKRPVTVEDIFNLTNGIAQMSIEPSMDLLCMSKKKIKVQLSGDWNVSGLCNYTPDDLEKGPIFGRFLDVDSETNGFGLTVKRQQAADADAGTANEAGFQSEIKQREVTDRQERTGSQDQRGTDSAVAGSGQEHRSHRSCGTDAAVQTNGQRGEGHESGKTNSDTESSDQDEGFYRPPKTDPAHPSDGQSSPQTEETYTSPYSLRGAFSNENATPRKKFISRWSLRYRKD</sequence>
<accession>A0A8H3J0V2</accession>
<keyword evidence="3" id="KW-0732">Signal</keyword>
<organism evidence="4 5">
    <name type="scientific">Alectoria fallacina</name>
    <dbReference type="NCBI Taxonomy" id="1903189"/>
    <lineage>
        <taxon>Eukaryota</taxon>
        <taxon>Fungi</taxon>
        <taxon>Dikarya</taxon>
        <taxon>Ascomycota</taxon>
        <taxon>Pezizomycotina</taxon>
        <taxon>Lecanoromycetes</taxon>
        <taxon>OSLEUM clade</taxon>
        <taxon>Lecanoromycetidae</taxon>
        <taxon>Lecanorales</taxon>
        <taxon>Lecanorineae</taxon>
        <taxon>Parmeliaceae</taxon>
        <taxon>Alectoria</taxon>
    </lineage>
</organism>